<name>A0A645BKN3_9ZZZZ</name>
<organism evidence="1">
    <name type="scientific">bioreactor metagenome</name>
    <dbReference type="NCBI Taxonomy" id="1076179"/>
    <lineage>
        <taxon>unclassified sequences</taxon>
        <taxon>metagenomes</taxon>
        <taxon>ecological metagenomes</taxon>
    </lineage>
</organism>
<dbReference type="InterPro" id="IPR014717">
    <property type="entry name" value="Transl_elong_EF1B/ribsomal_bS6"/>
</dbReference>
<evidence type="ECO:0000313" key="1">
    <source>
        <dbReference type="EMBL" id="MPM65915.1"/>
    </source>
</evidence>
<sequence length="65" mass="7329">MEIVVQGSYIRTLSFLDKLESLPRYAMITNISTQSKQNVLETKLTLVIYSFGVVQNQKPAEPAPK</sequence>
<accession>A0A645BKN3</accession>
<comment type="caution">
    <text evidence="1">The sequence shown here is derived from an EMBL/GenBank/DDBJ whole genome shotgun (WGS) entry which is preliminary data.</text>
</comment>
<dbReference type="Gene3D" id="3.30.70.60">
    <property type="match status" value="1"/>
</dbReference>
<reference evidence="1" key="1">
    <citation type="submission" date="2019-08" db="EMBL/GenBank/DDBJ databases">
        <authorList>
            <person name="Kucharzyk K."/>
            <person name="Murdoch R.W."/>
            <person name="Higgins S."/>
            <person name="Loffler F."/>
        </authorList>
    </citation>
    <scope>NUCLEOTIDE SEQUENCE</scope>
</reference>
<gene>
    <name evidence="1" type="ORF">SDC9_112819</name>
</gene>
<dbReference type="EMBL" id="VSSQ01020785">
    <property type="protein sequence ID" value="MPM65915.1"/>
    <property type="molecule type" value="Genomic_DNA"/>
</dbReference>
<protein>
    <submittedName>
        <fullName evidence="1">Uncharacterized protein</fullName>
    </submittedName>
</protein>
<proteinExistence type="predicted"/>
<dbReference type="AlphaFoldDB" id="A0A645BKN3"/>